<keyword evidence="2" id="KW-1185">Reference proteome</keyword>
<dbReference type="AlphaFoldDB" id="A0A840RRD8"/>
<name>A0A840RRD8_9BURK</name>
<comment type="caution">
    <text evidence="1">The sequence shown here is derived from an EMBL/GenBank/DDBJ whole genome shotgun (WGS) entry which is preliminary data.</text>
</comment>
<proteinExistence type="predicted"/>
<reference evidence="1 2" key="1">
    <citation type="submission" date="2020-08" db="EMBL/GenBank/DDBJ databases">
        <title>Genomic Encyclopedia of Type Strains, Phase IV (KMG-IV): sequencing the most valuable type-strain genomes for metagenomic binning, comparative biology and taxonomic classification.</title>
        <authorList>
            <person name="Goeker M."/>
        </authorList>
    </citation>
    <scope>NUCLEOTIDE SEQUENCE [LARGE SCALE GENOMIC DNA]</scope>
    <source>
        <strain evidence="1 2">DSM 23240</strain>
    </source>
</reference>
<gene>
    <name evidence="1" type="ORF">HNR39_002170</name>
</gene>
<protein>
    <submittedName>
        <fullName evidence="1">Uncharacterized protein</fullName>
    </submittedName>
</protein>
<dbReference type="RefSeq" id="WP_168051647.1">
    <property type="nucleotide sequence ID" value="NZ_JAAOZT010000001.1"/>
</dbReference>
<evidence type="ECO:0000313" key="2">
    <source>
        <dbReference type="Proteomes" id="UP000571084"/>
    </source>
</evidence>
<dbReference type="EMBL" id="JACHHQ010000004">
    <property type="protein sequence ID" value="MBB5200335.1"/>
    <property type="molecule type" value="Genomic_DNA"/>
</dbReference>
<evidence type="ECO:0000313" key="1">
    <source>
        <dbReference type="EMBL" id="MBB5200335.1"/>
    </source>
</evidence>
<organism evidence="1 2">
    <name type="scientific">Glaciimonas immobilis</name>
    <dbReference type="NCBI Taxonomy" id="728004"/>
    <lineage>
        <taxon>Bacteria</taxon>
        <taxon>Pseudomonadati</taxon>
        <taxon>Pseudomonadota</taxon>
        <taxon>Betaproteobacteria</taxon>
        <taxon>Burkholderiales</taxon>
        <taxon>Oxalobacteraceae</taxon>
        <taxon>Glaciimonas</taxon>
    </lineage>
</organism>
<dbReference type="Proteomes" id="UP000571084">
    <property type="component" value="Unassembled WGS sequence"/>
</dbReference>
<sequence length="91" mass="10413">MPLTGISPVSQYAPPSASVPKELWKKYNIEHIEDYEKKPDWQPAGARFYNIGSNPDSQVVPDKIHANYLMREERPYCIATQFPTTGTLQIF</sequence>
<accession>A0A840RRD8</accession>